<name>A0A2J6PYJ9_9HELO</name>
<proteinExistence type="predicted"/>
<protein>
    <submittedName>
        <fullName evidence="2">Uncharacterized protein</fullName>
    </submittedName>
</protein>
<dbReference type="Proteomes" id="UP000235672">
    <property type="component" value="Unassembled WGS sequence"/>
</dbReference>
<feature type="region of interest" description="Disordered" evidence="1">
    <location>
        <begin position="63"/>
        <end position="159"/>
    </location>
</feature>
<evidence type="ECO:0000256" key="1">
    <source>
        <dbReference type="SAM" id="MobiDB-lite"/>
    </source>
</evidence>
<accession>A0A2J6PYJ9</accession>
<gene>
    <name evidence="2" type="ORF">NA56DRAFT_706143</name>
</gene>
<dbReference type="AlphaFoldDB" id="A0A2J6PYJ9"/>
<dbReference type="OrthoDB" id="5415522at2759"/>
<dbReference type="EMBL" id="KZ613491">
    <property type="protein sequence ID" value="PMD19091.1"/>
    <property type="molecule type" value="Genomic_DNA"/>
</dbReference>
<feature type="compositionally biased region" description="Polar residues" evidence="1">
    <location>
        <begin position="134"/>
        <end position="151"/>
    </location>
</feature>
<dbReference type="STRING" id="1745343.A0A2J6PYJ9"/>
<keyword evidence="3" id="KW-1185">Reference proteome</keyword>
<evidence type="ECO:0000313" key="2">
    <source>
        <dbReference type="EMBL" id="PMD19091.1"/>
    </source>
</evidence>
<evidence type="ECO:0000313" key="3">
    <source>
        <dbReference type="Proteomes" id="UP000235672"/>
    </source>
</evidence>
<feature type="region of interest" description="Disordered" evidence="1">
    <location>
        <begin position="24"/>
        <end position="47"/>
    </location>
</feature>
<feature type="compositionally biased region" description="Polar residues" evidence="1">
    <location>
        <begin position="66"/>
        <end position="92"/>
    </location>
</feature>
<reference evidence="2 3" key="1">
    <citation type="submission" date="2016-05" db="EMBL/GenBank/DDBJ databases">
        <title>A degradative enzymes factory behind the ericoid mycorrhizal symbiosis.</title>
        <authorList>
            <consortium name="DOE Joint Genome Institute"/>
            <person name="Martino E."/>
            <person name="Morin E."/>
            <person name="Grelet G."/>
            <person name="Kuo A."/>
            <person name="Kohler A."/>
            <person name="Daghino S."/>
            <person name="Barry K."/>
            <person name="Choi C."/>
            <person name="Cichocki N."/>
            <person name="Clum A."/>
            <person name="Copeland A."/>
            <person name="Hainaut M."/>
            <person name="Haridas S."/>
            <person name="Labutti K."/>
            <person name="Lindquist E."/>
            <person name="Lipzen A."/>
            <person name="Khouja H.-R."/>
            <person name="Murat C."/>
            <person name="Ohm R."/>
            <person name="Olson A."/>
            <person name="Spatafora J."/>
            <person name="Veneault-Fourrey C."/>
            <person name="Henrissat B."/>
            <person name="Grigoriev I."/>
            <person name="Martin F."/>
            <person name="Perotto S."/>
        </authorList>
    </citation>
    <scope>NUCLEOTIDE SEQUENCE [LARGE SCALE GENOMIC DNA]</scope>
    <source>
        <strain evidence="2 3">UAMH 7357</strain>
    </source>
</reference>
<organism evidence="2 3">
    <name type="scientific">Hyaloscypha hepaticicola</name>
    <dbReference type="NCBI Taxonomy" id="2082293"/>
    <lineage>
        <taxon>Eukaryota</taxon>
        <taxon>Fungi</taxon>
        <taxon>Dikarya</taxon>
        <taxon>Ascomycota</taxon>
        <taxon>Pezizomycotina</taxon>
        <taxon>Leotiomycetes</taxon>
        <taxon>Helotiales</taxon>
        <taxon>Hyaloscyphaceae</taxon>
        <taxon>Hyaloscypha</taxon>
    </lineage>
</organism>
<sequence>MSEDTYRQDYGAWLFGGYAELGSTGGVEGGGNAQKTNSKGGYYGDRAANDSYANCPRAYKEAGYIQASSRSSGDAGSHGTYNDLSKPSSSRYTPYEITSRGINDQDNKYDTRVQQGGPGHHYSNQDGSYYYKNGDNSTYYNNGQGGATYTSPDGKVYKK</sequence>